<feature type="region of interest" description="Disordered" evidence="2">
    <location>
        <begin position="156"/>
        <end position="187"/>
    </location>
</feature>
<comment type="caution">
    <text evidence="3">The sequence shown here is derived from an EMBL/GenBank/DDBJ whole genome shotgun (WGS) entry which is preliminary data.</text>
</comment>
<gene>
    <name evidence="3" type="ORF">CCMP2556_LOCUS33303</name>
</gene>
<organism evidence="3 4">
    <name type="scientific">Durusdinium trenchii</name>
    <dbReference type="NCBI Taxonomy" id="1381693"/>
    <lineage>
        <taxon>Eukaryota</taxon>
        <taxon>Sar</taxon>
        <taxon>Alveolata</taxon>
        <taxon>Dinophyceae</taxon>
        <taxon>Suessiales</taxon>
        <taxon>Symbiodiniaceae</taxon>
        <taxon>Durusdinium</taxon>
    </lineage>
</organism>
<evidence type="ECO:0000256" key="1">
    <source>
        <dbReference type="PROSITE-ProRule" id="PRU00023"/>
    </source>
</evidence>
<reference evidence="3 4" key="1">
    <citation type="submission" date="2024-02" db="EMBL/GenBank/DDBJ databases">
        <authorList>
            <person name="Chen Y."/>
            <person name="Shah S."/>
            <person name="Dougan E. K."/>
            <person name="Thang M."/>
            <person name="Chan C."/>
        </authorList>
    </citation>
    <scope>NUCLEOTIDE SEQUENCE [LARGE SCALE GENOMIC DNA]</scope>
</reference>
<keyword evidence="1" id="KW-0040">ANK repeat</keyword>
<dbReference type="EMBL" id="CAXAMN010022251">
    <property type="protein sequence ID" value="CAK9067788.1"/>
    <property type="molecule type" value="Genomic_DNA"/>
</dbReference>
<evidence type="ECO:0000313" key="3">
    <source>
        <dbReference type="EMBL" id="CAK9067788.1"/>
    </source>
</evidence>
<evidence type="ECO:0000313" key="4">
    <source>
        <dbReference type="Proteomes" id="UP001642484"/>
    </source>
</evidence>
<feature type="repeat" description="ANK" evidence="1">
    <location>
        <begin position="105"/>
        <end position="137"/>
    </location>
</feature>
<dbReference type="PROSITE" id="PS50088">
    <property type="entry name" value="ANK_REPEAT"/>
    <property type="match status" value="1"/>
</dbReference>
<accession>A0ABP0NWQ9</accession>
<sequence>MAVKFGAHGFLRRDIQSPRLTWLFAGPKRPRLETVLFKGAQPWQCWGPATFSKLEGKLLLGTSNKAWPVSCQLCLASPSWMMMGLFGLKHHFSPSRLTNLAKNHRGCTPLMYSVLSSHFEATVALIALGADLGARNSQGKTAADLAREVLAPQELVTSLQGNDHDDTAPRTTTTGRKCESWPSKLAL</sequence>
<keyword evidence="4" id="KW-1185">Reference proteome</keyword>
<protein>
    <submittedName>
        <fullName evidence="3">Uncharacterized protein</fullName>
    </submittedName>
</protein>
<dbReference type="InterPro" id="IPR002110">
    <property type="entry name" value="Ankyrin_rpt"/>
</dbReference>
<dbReference type="SUPFAM" id="SSF48403">
    <property type="entry name" value="Ankyrin repeat"/>
    <property type="match status" value="1"/>
</dbReference>
<dbReference type="Gene3D" id="1.25.40.20">
    <property type="entry name" value="Ankyrin repeat-containing domain"/>
    <property type="match status" value="1"/>
</dbReference>
<evidence type="ECO:0000256" key="2">
    <source>
        <dbReference type="SAM" id="MobiDB-lite"/>
    </source>
</evidence>
<name>A0ABP0NWQ9_9DINO</name>
<proteinExistence type="predicted"/>
<dbReference type="InterPro" id="IPR036770">
    <property type="entry name" value="Ankyrin_rpt-contain_sf"/>
</dbReference>
<dbReference type="Proteomes" id="UP001642484">
    <property type="component" value="Unassembled WGS sequence"/>
</dbReference>